<accession>A0ACC5T373</accession>
<protein>
    <submittedName>
        <fullName evidence="1">Branched-chain amino acid transport system permease protein</fullName>
    </submittedName>
</protein>
<evidence type="ECO:0000313" key="2">
    <source>
        <dbReference type="Proteomes" id="UP000823773"/>
    </source>
</evidence>
<dbReference type="EMBL" id="JAGGJR010000011">
    <property type="protein sequence ID" value="MBP1875562.1"/>
    <property type="molecule type" value="Genomic_DNA"/>
</dbReference>
<sequence>MTEIFGVPVAVLLGQLLLGLINGSFYALLSLGLAIIFGMLNVINFAHGAFYMLGGFAAWFLLSRLGLGYWGTLLAAPIMVGALGVLVERLLLKRLYRMDHLYSLLLTFGIALMVEGLFRHIFGSAGMPYPVPPSLTGGINLGFIFLPLYRGWVIVISLVICILTWLAIERTKLGAYLRAATENPALVQAFGINVPLLLTLTYAFCVGLAGFAGALAAPLYQVSPGMGSSIIIVVFAVVVIGGMGSIGGAIVTALGLGIIEGLTKTFYPAASSIAVFVVMVLVILIRPSGLFNREA</sequence>
<dbReference type="Proteomes" id="UP000823773">
    <property type="component" value="Unassembled WGS sequence"/>
</dbReference>
<evidence type="ECO:0000313" key="1">
    <source>
        <dbReference type="EMBL" id="MBP1875562.1"/>
    </source>
</evidence>
<keyword evidence="2" id="KW-1185">Reference proteome</keyword>
<comment type="caution">
    <text evidence="1">The sequence shown here is derived from an EMBL/GenBank/DDBJ whole genome shotgun (WGS) entry which is preliminary data.</text>
</comment>
<reference evidence="1" key="1">
    <citation type="submission" date="2021-03" db="EMBL/GenBank/DDBJ databases">
        <title>Genomic Encyclopedia of Type Strains, Phase IV (KMG-IV): sequencing the most valuable type-strain genomes for metagenomic binning, comparative biology and taxonomic classification.</title>
        <authorList>
            <person name="Goeker M."/>
        </authorList>
    </citation>
    <scope>NUCLEOTIDE SEQUENCE</scope>
    <source>
        <strain evidence="1">DSM 18131</strain>
    </source>
</reference>
<gene>
    <name evidence="1" type="ORF">J2Z19_005298</name>
</gene>
<proteinExistence type="predicted"/>
<organism evidence="1 2">
    <name type="scientific">Ensifer adhaerens</name>
    <name type="common">Sinorhizobium morelense</name>
    <dbReference type="NCBI Taxonomy" id="106592"/>
    <lineage>
        <taxon>Bacteria</taxon>
        <taxon>Pseudomonadati</taxon>
        <taxon>Pseudomonadota</taxon>
        <taxon>Alphaproteobacteria</taxon>
        <taxon>Hyphomicrobiales</taxon>
        <taxon>Rhizobiaceae</taxon>
        <taxon>Sinorhizobium/Ensifer group</taxon>
        <taxon>Ensifer</taxon>
    </lineage>
</organism>
<name>A0ACC5T373_ENSAD</name>